<keyword evidence="2" id="KW-1185">Reference proteome</keyword>
<gene>
    <name evidence="1" type="ORF">O181_029183</name>
</gene>
<proteinExistence type="predicted"/>
<dbReference type="AlphaFoldDB" id="A0A9Q3CT19"/>
<evidence type="ECO:0000313" key="1">
    <source>
        <dbReference type="EMBL" id="MBW0489468.1"/>
    </source>
</evidence>
<dbReference type="EMBL" id="AVOT02010090">
    <property type="protein sequence ID" value="MBW0489468.1"/>
    <property type="molecule type" value="Genomic_DNA"/>
</dbReference>
<dbReference type="Proteomes" id="UP000765509">
    <property type="component" value="Unassembled WGS sequence"/>
</dbReference>
<reference evidence="1" key="1">
    <citation type="submission" date="2021-03" db="EMBL/GenBank/DDBJ databases">
        <title>Draft genome sequence of rust myrtle Austropuccinia psidii MF-1, a brazilian biotype.</title>
        <authorList>
            <person name="Quecine M.C."/>
            <person name="Pachon D.M.R."/>
            <person name="Bonatelli M.L."/>
            <person name="Correr F.H."/>
            <person name="Franceschini L.M."/>
            <person name="Leite T.F."/>
            <person name="Margarido G.R.A."/>
            <person name="Almeida C.A."/>
            <person name="Ferrarezi J.A."/>
            <person name="Labate C.A."/>
        </authorList>
    </citation>
    <scope>NUCLEOTIDE SEQUENCE</scope>
    <source>
        <strain evidence="1">MF-1</strain>
    </source>
</reference>
<sequence>MIDRRQFLFSPYLTKQIIVIACTTGDNQPLMCVEGTCTVPTFKDCTKKEGEGILSFRVLKPQSFQAYNSCKQLDVWKGKDKANQPTNHVACEWNLPTDPNNQRPHCKECYVAKYTPFEYGLCPQKPPKGMLQ</sequence>
<evidence type="ECO:0000313" key="2">
    <source>
        <dbReference type="Proteomes" id="UP000765509"/>
    </source>
</evidence>
<protein>
    <submittedName>
        <fullName evidence="1">Uncharacterized protein</fullName>
    </submittedName>
</protein>
<name>A0A9Q3CT19_9BASI</name>
<organism evidence="1 2">
    <name type="scientific">Austropuccinia psidii MF-1</name>
    <dbReference type="NCBI Taxonomy" id="1389203"/>
    <lineage>
        <taxon>Eukaryota</taxon>
        <taxon>Fungi</taxon>
        <taxon>Dikarya</taxon>
        <taxon>Basidiomycota</taxon>
        <taxon>Pucciniomycotina</taxon>
        <taxon>Pucciniomycetes</taxon>
        <taxon>Pucciniales</taxon>
        <taxon>Sphaerophragmiaceae</taxon>
        <taxon>Austropuccinia</taxon>
    </lineage>
</organism>
<comment type="caution">
    <text evidence="1">The sequence shown here is derived from an EMBL/GenBank/DDBJ whole genome shotgun (WGS) entry which is preliminary data.</text>
</comment>
<accession>A0A9Q3CT19</accession>